<evidence type="ECO:0000313" key="2">
    <source>
        <dbReference type="EMBL" id="EIJ88904.1"/>
    </source>
</evidence>
<gene>
    <name evidence="2" type="ORF">NEQG_00723</name>
</gene>
<evidence type="ECO:0000313" key="3">
    <source>
        <dbReference type="Proteomes" id="UP000002872"/>
    </source>
</evidence>
<dbReference type="InParanoid" id="I3EI57"/>
<feature type="chain" id="PRO_5003670624" evidence="1">
    <location>
        <begin position="24"/>
        <end position="339"/>
    </location>
</feature>
<feature type="signal peptide" evidence="1">
    <location>
        <begin position="1"/>
        <end position="23"/>
    </location>
</feature>
<dbReference type="Proteomes" id="UP000002872">
    <property type="component" value="Unassembled WGS sequence"/>
</dbReference>
<keyword evidence="3" id="KW-1185">Reference proteome</keyword>
<proteinExistence type="predicted"/>
<accession>I3EI57</accession>
<dbReference type="VEuPathDB" id="MicrosporidiaDB:NEQG_00723"/>
<dbReference type="OrthoDB" id="6123450at2759"/>
<dbReference type="HOGENOM" id="CLU_033176_0_0_1"/>
<keyword evidence="1" id="KW-0732">Signal</keyword>
<dbReference type="EMBL" id="GL870877">
    <property type="protein sequence ID" value="EIJ88904.1"/>
    <property type="molecule type" value="Genomic_DNA"/>
</dbReference>
<name>I3EI57_NEMP3</name>
<reference evidence="2" key="1">
    <citation type="submission" date="2011-01" db="EMBL/GenBank/DDBJ databases">
        <title>The Genome Sequence of Nematocida parisii strain ERTm3.</title>
        <authorList>
            <consortium name="The Broad Institute Genome Sequencing Platform"/>
            <consortium name="The Broad Institute Genome Sequencing Center for Infectious Disease"/>
            <person name="Cuomo C."/>
            <person name="Troemel E."/>
            <person name="Young S.K."/>
            <person name="Zeng Q."/>
            <person name="Gargeya S."/>
            <person name="Fitzgerald M."/>
            <person name="Haas B."/>
            <person name="Abouelleil A."/>
            <person name="Alvarado L."/>
            <person name="Arachchi H.M."/>
            <person name="Berlin A."/>
            <person name="Chapman S.B."/>
            <person name="Gearin G."/>
            <person name="Goldberg J."/>
            <person name="Griggs A."/>
            <person name="Gujja S."/>
            <person name="Hansen M."/>
            <person name="Heiman D."/>
            <person name="Howarth C."/>
            <person name="Larimer J."/>
            <person name="Lui A."/>
            <person name="MacDonald P.J.P."/>
            <person name="McCowen C."/>
            <person name="Montmayeur A."/>
            <person name="Murphy C."/>
            <person name="Neiman D."/>
            <person name="Pearson M."/>
            <person name="Priest M."/>
            <person name="Roberts A."/>
            <person name="Saif S."/>
            <person name="Shea T."/>
            <person name="Sisk P."/>
            <person name="Stolte C."/>
            <person name="Sykes S."/>
            <person name="Wortman J."/>
            <person name="Nusbaum C."/>
            <person name="Birren B."/>
        </authorList>
    </citation>
    <scope>NUCLEOTIDE SEQUENCE</scope>
    <source>
        <strain evidence="2">ERTm3</strain>
    </source>
</reference>
<protein>
    <submittedName>
        <fullName evidence="2">Uncharacterized protein</fullName>
    </submittedName>
</protein>
<dbReference type="AlphaFoldDB" id="I3EI57"/>
<sequence length="339" mass="39624">MRLYKEIVALNFLAIWAFHAMCGLIPHSLDTSNRPEITISQIDILNPSNWKIDVTEARYILPEETISEKQVEYKKLFKLYVYAPPSKKIEKDYVKLKKILENTKKASINPRLDIKNNTYLKKSHDSTVKPYGYIIIGPLDLSSKNMILTELKDIENEVSHVRFPYTDSSNKRISLLRILYNESRELTFFKAQLIHALKSIDLAFCKSVEYTSYMSTLTFGFNMLNIINSIRVNRLLDVLHMQKTLRFENHAVGQIEYYKEINGIILNKDNESLWAEEMAQNEFKYILKHQGVFMPSISDVKYKKIIIHSTCLQILNLIPVCREQIKMFNIGSKKQKKML</sequence>
<feature type="non-terminal residue" evidence="2">
    <location>
        <position position="339"/>
    </location>
</feature>
<evidence type="ECO:0000256" key="1">
    <source>
        <dbReference type="SAM" id="SignalP"/>
    </source>
</evidence>
<organism evidence="2 3">
    <name type="scientific">Nematocida parisii (strain ERTm3)</name>
    <name type="common">Nematode killer fungus</name>
    <dbReference type="NCBI Taxonomy" id="935791"/>
    <lineage>
        <taxon>Eukaryota</taxon>
        <taxon>Fungi</taxon>
        <taxon>Fungi incertae sedis</taxon>
        <taxon>Microsporidia</taxon>
        <taxon>Nematocida</taxon>
    </lineage>
</organism>